<protein>
    <submittedName>
        <fullName evidence="1">Uncharacterized protein</fullName>
    </submittedName>
</protein>
<gene>
    <name evidence="1" type="ORF">EBB59_01095</name>
</gene>
<proteinExistence type="predicted"/>
<evidence type="ECO:0000313" key="1">
    <source>
        <dbReference type="EMBL" id="RMH94916.1"/>
    </source>
</evidence>
<dbReference type="EMBL" id="RFLY01000001">
    <property type="protein sequence ID" value="RMH94916.1"/>
    <property type="molecule type" value="Genomic_DNA"/>
</dbReference>
<evidence type="ECO:0000313" key="2">
    <source>
        <dbReference type="Proteomes" id="UP000275012"/>
    </source>
</evidence>
<dbReference type="AlphaFoldDB" id="A0A3M2HYV8"/>
<dbReference type="RefSeq" id="WP_122100302.1">
    <property type="nucleotide sequence ID" value="NZ_RFLY01000001.1"/>
</dbReference>
<reference evidence="1 2" key="1">
    <citation type="submission" date="2018-10" db="EMBL/GenBank/DDBJ databases">
        <title>Proposal of Lysobacter pythonis sp. nov. isolated from royal pythons (Python regius).</title>
        <authorList>
            <person name="Hans-Juergen B."/>
            <person name="Huptas C."/>
            <person name="Sandra B."/>
            <person name="Igor L."/>
            <person name="Joachim S."/>
            <person name="Siegfried S."/>
            <person name="Mareike W."/>
            <person name="Peter K."/>
        </authorList>
    </citation>
    <scope>NUCLEOTIDE SEQUENCE [LARGE SCALE GENOMIC DNA]</scope>
    <source>
        <strain evidence="1 2">4284/11</strain>
    </source>
</reference>
<accession>A0A3M2HYV8</accession>
<keyword evidence="2" id="KW-1185">Reference proteome</keyword>
<sequence length="80" mass="7956">MSGSTASLEGVRFLLPPGHVAVSSCGGAATVKADDIEALLDATALSVGGVHYPRPAADAEVDLRDAGIVRIGGKAVNALE</sequence>
<comment type="caution">
    <text evidence="1">The sequence shown here is derived from an EMBL/GenBank/DDBJ whole genome shotgun (WGS) entry which is preliminary data.</text>
</comment>
<dbReference type="Proteomes" id="UP000275012">
    <property type="component" value="Unassembled WGS sequence"/>
</dbReference>
<name>A0A3M2HYV8_9GAMM</name>
<organism evidence="1 2">
    <name type="scientific">Solilutibacter pythonis</name>
    <dbReference type="NCBI Taxonomy" id="2483112"/>
    <lineage>
        <taxon>Bacteria</taxon>
        <taxon>Pseudomonadati</taxon>
        <taxon>Pseudomonadota</taxon>
        <taxon>Gammaproteobacteria</taxon>
        <taxon>Lysobacterales</taxon>
        <taxon>Lysobacteraceae</taxon>
        <taxon>Solilutibacter</taxon>
    </lineage>
</organism>